<dbReference type="EMBL" id="GAIX01001528">
    <property type="protein sequence ID" value="JAA91032.1"/>
    <property type="molecule type" value="Transcribed_RNA"/>
</dbReference>
<sequence length="82" mass="9350">MVNCRVHVTMPASLENDFLRNNGSSSHDNDHTSIDSSVSPLRQSPRLSTKNKQLKITSMFPTKRSRSPVNNHEVNENVLQYR</sequence>
<evidence type="ECO:0000313" key="2">
    <source>
        <dbReference type="EMBL" id="JAA91032.1"/>
    </source>
</evidence>
<feature type="region of interest" description="Disordered" evidence="1">
    <location>
        <begin position="14"/>
        <end position="82"/>
    </location>
</feature>
<protein>
    <submittedName>
        <fullName evidence="2">Uncharacterized protein</fullName>
    </submittedName>
</protein>
<reference evidence="2" key="1">
    <citation type="journal article" date="2013" name="BMC Genomics">
        <title>Unscrambling butterfly oogenesis.</title>
        <authorList>
            <person name="Carter J.M."/>
            <person name="Baker S.C."/>
            <person name="Pink R."/>
            <person name="Carter D.R."/>
            <person name="Collins A."/>
            <person name="Tomlin J."/>
            <person name="Gibbs M."/>
            <person name="Breuker C.J."/>
        </authorList>
    </citation>
    <scope>NUCLEOTIDE SEQUENCE</scope>
    <source>
        <tissue evidence="2">Ovary</tissue>
    </source>
</reference>
<feature type="compositionally biased region" description="Polar residues" evidence="1">
    <location>
        <begin position="34"/>
        <end position="60"/>
    </location>
</feature>
<organism evidence="2">
    <name type="scientific">Pararge aegeria</name>
    <name type="common">speckled wood butterfly</name>
    <dbReference type="NCBI Taxonomy" id="116150"/>
    <lineage>
        <taxon>Eukaryota</taxon>
        <taxon>Metazoa</taxon>
        <taxon>Ecdysozoa</taxon>
        <taxon>Arthropoda</taxon>
        <taxon>Hexapoda</taxon>
        <taxon>Insecta</taxon>
        <taxon>Pterygota</taxon>
        <taxon>Neoptera</taxon>
        <taxon>Endopterygota</taxon>
        <taxon>Lepidoptera</taxon>
        <taxon>Glossata</taxon>
        <taxon>Ditrysia</taxon>
        <taxon>Papilionoidea</taxon>
        <taxon>Nymphalidae</taxon>
        <taxon>Satyrinae</taxon>
        <taxon>Satyrini</taxon>
        <taxon>Parargina</taxon>
        <taxon>Pararge</taxon>
    </lineage>
</organism>
<name>S4PZH5_9NEOP</name>
<reference evidence="2" key="2">
    <citation type="submission" date="2013-05" db="EMBL/GenBank/DDBJ databases">
        <authorList>
            <person name="Carter J.-M."/>
            <person name="Baker S.C."/>
            <person name="Pink R."/>
            <person name="Carter D.R.F."/>
            <person name="Collins A."/>
            <person name="Tomlin J."/>
            <person name="Gibbs M."/>
            <person name="Breuker C.J."/>
        </authorList>
    </citation>
    <scope>NUCLEOTIDE SEQUENCE</scope>
    <source>
        <tissue evidence="2">Ovary</tissue>
    </source>
</reference>
<evidence type="ECO:0000256" key="1">
    <source>
        <dbReference type="SAM" id="MobiDB-lite"/>
    </source>
</evidence>
<proteinExistence type="predicted"/>
<accession>S4PZH5</accession>
<dbReference type="AlphaFoldDB" id="S4PZH5"/>
<feature type="non-terminal residue" evidence="2">
    <location>
        <position position="82"/>
    </location>
</feature>